<keyword evidence="4" id="KW-1185">Reference proteome</keyword>
<gene>
    <name evidence="1" type="ordered locus">MTR_8g087480</name>
    <name evidence="2" type="ORF">MtrunA17_Chr8g0379651</name>
</gene>
<organism evidence="1 4">
    <name type="scientific">Medicago truncatula</name>
    <name type="common">Barrel medic</name>
    <name type="synonym">Medicago tribuloides</name>
    <dbReference type="NCBI Taxonomy" id="3880"/>
    <lineage>
        <taxon>Eukaryota</taxon>
        <taxon>Viridiplantae</taxon>
        <taxon>Streptophyta</taxon>
        <taxon>Embryophyta</taxon>
        <taxon>Tracheophyta</taxon>
        <taxon>Spermatophyta</taxon>
        <taxon>Magnoliopsida</taxon>
        <taxon>eudicotyledons</taxon>
        <taxon>Gunneridae</taxon>
        <taxon>Pentapetalae</taxon>
        <taxon>rosids</taxon>
        <taxon>fabids</taxon>
        <taxon>Fabales</taxon>
        <taxon>Fabaceae</taxon>
        <taxon>Papilionoideae</taxon>
        <taxon>50 kb inversion clade</taxon>
        <taxon>NPAAA clade</taxon>
        <taxon>Hologalegina</taxon>
        <taxon>IRL clade</taxon>
        <taxon>Trifolieae</taxon>
        <taxon>Medicago</taxon>
    </lineage>
</organism>
<evidence type="ECO:0000313" key="3">
    <source>
        <dbReference type="EnsemblPlants" id="AET04318"/>
    </source>
</evidence>
<evidence type="ECO:0000313" key="2">
    <source>
        <dbReference type="EMBL" id="RHN42682.1"/>
    </source>
</evidence>
<dbReference type="EMBL" id="CM001224">
    <property type="protein sequence ID" value="AET04318.1"/>
    <property type="molecule type" value="Genomic_DNA"/>
</dbReference>
<dbReference type="PaxDb" id="3880-AET04318"/>
<dbReference type="EMBL" id="PSQE01000008">
    <property type="protein sequence ID" value="RHN42682.1"/>
    <property type="molecule type" value="Genomic_DNA"/>
</dbReference>
<dbReference type="AlphaFoldDB" id="G7L795"/>
<dbReference type="Gramene" id="rna49160">
    <property type="protein sequence ID" value="RHN42682.1"/>
    <property type="gene ID" value="gene49160"/>
</dbReference>
<reference evidence="2" key="4">
    <citation type="journal article" date="2018" name="Nat. Plants">
        <title>Whole-genome landscape of Medicago truncatula symbiotic genes.</title>
        <authorList>
            <person name="Pecrix Y."/>
            <person name="Gamas P."/>
            <person name="Carrere S."/>
        </authorList>
    </citation>
    <scope>NUCLEOTIDE SEQUENCE</scope>
    <source>
        <tissue evidence="2">Leaves</tissue>
    </source>
</reference>
<protein>
    <submittedName>
        <fullName evidence="1 3">Uncharacterized protein</fullName>
    </submittedName>
</protein>
<accession>G7L795</accession>
<name>G7L795_MEDTR</name>
<dbReference type="Proteomes" id="UP000002051">
    <property type="component" value="Chromosome 8"/>
</dbReference>
<sequence>MTLPYPYHHHCCRCSDLRGKKFTEISDGLLQYFCCCWGMQEMKKSTEINVVDGSKIMKVFFDPKDRNNTAIYRKLSGKDVVFSIPLLRLRFCFSILILFHELHMVNAIC</sequence>
<evidence type="ECO:0000313" key="1">
    <source>
        <dbReference type="EMBL" id="AET04318.1"/>
    </source>
</evidence>
<dbReference type="EnsemblPlants" id="AET04318">
    <property type="protein sequence ID" value="AET04318"/>
    <property type="gene ID" value="MTR_8g087480"/>
</dbReference>
<dbReference type="Proteomes" id="UP000265566">
    <property type="component" value="Chromosome 8"/>
</dbReference>
<reference evidence="3" key="3">
    <citation type="submission" date="2015-04" db="UniProtKB">
        <authorList>
            <consortium name="EnsemblPlants"/>
        </authorList>
    </citation>
    <scope>IDENTIFICATION</scope>
    <source>
        <strain evidence="3">cv. Jemalong A17</strain>
    </source>
</reference>
<dbReference type="STRING" id="3880.G7L795"/>
<reference evidence="1 4" key="2">
    <citation type="journal article" date="2014" name="BMC Genomics">
        <title>An improved genome release (version Mt4.0) for the model legume Medicago truncatula.</title>
        <authorList>
            <person name="Tang H."/>
            <person name="Krishnakumar V."/>
            <person name="Bidwell S."/>
            <person name="Rosen B."/>
            <person name="Chan A."/>
            <person name="Zhou S."/>
            <person name="Gentzbittel L."/>
            <person name="Childs K.L."/>
            <person name="Yandell M."/>
            <person name="Gundlach H."/>
            <person name="Mayer K.F."/>
            <person name="Schwartz D.C."/>
            <person name="Town C.D."/>
        </authorList>
    </citation>
    <scope>GENOME REANNOTATION</scope>
    <source>
        <strain evidence="3 4">cv. Jemalong A17</strain>
    </source>
</reference>
<reference evidence="1 4" key="1">
    <citation type="journal article" date="2011" name="Nature">
        <title>The Medicago genome provides insight into the evolution of rhizobial symbioses.</title>
        <authorList>
            <person name="Young N.D."/>
            <person name="Debelle F."/>
            <person name="Oldroyd G.E."/>
            <person name="Geurts R."/>
            <person name="Cannon S.B."/>
            <person name="Udvardi M.K."/>
            <person name="Benedito V.A."/>
            <person name="Mayer K.F."/>
            <person name="Gouzy J."/>
            <person name="Schoof H."/>
            <person name="Van de Peer Y."/>
            <person name="Proost S."/>
            <person name="Cook D.R."/>
            <person name="Meyers B.C."/>
            <person name="Spannagl M."/>
            <person name="Cheung F."/>
            <person name="De Mita S."/>
            <person name="Krishnakumar V."/>
            <person name="Gundlach H."/>
            <person name="Zhou S."/>
            <person name="Mudge J."/>
            <person name="Bharti A.K."/>
            <person name="Murray J.D."/>
            <person name="Naoumkina M.A."/>
            <person name="Rosen B."/>
            <person name="Silverstein K.A."/>
            <person name="Tang H."/>
            <person name="Rombauts S."/>
            <person name="Zhao P.X."/>
            <person name="Zhou P."/>
            <person name="Barbe V."/>
            <person name="Bardou P."/>
            <person name="Bechner M."/>
            <person name="Bellec A."/>
            <person name="Berger A."/>
            <person name="Berges H."/>
            <person name="Bidwell S."/>
            <person name="Bisseling T."/>
            <person name="Choisne N."/>
            <person name="Couloux A."/>
            <person name="Denny R."/>
            <person name="Deshpande S."/>
            <person name="Dai X."/>
            <person name="Doyle J.J."/>
            <person name="Dudez A.M."/>
            <person name="Farmer A.D."/>
            <person name="Fouteau S."/>
            <person name="Franken C."/>
            <person name="Gibelin C."/>
            <person name="Gish J."/>
            <person name="Goldstein S."/>
            <person name="Gonzalez A.J."/>
            <person name="Green P.J."/>
            <person name="Hallab A."/>
            <person name="Hartog M."/>
            <person name="Hua A."/>
            <person name="Humphray S.J."/>
            <person name="Jeong D.H."/>
            <person name="Jing Y."/>
            <person name="Jocker A."/>
            <person name="Kenton S.M."/>
            <person name="Kim D.J."/>
            <person name="Klee K."/>
            <person name="Lai H."/>
            <person name="Lang C."/>
            <person name="Lin S."/>
            <person name="Macmil S.L."/>
            <person name="Magdelenat G."/>
            <person name="Matthews L."/>
            <person name="McCorrison J."/>
            <person name="Monaghan E.L."/>
            <person name="Mun J.H."/>
            <person name="Najar F.Z."/>
            <person name="Nicholson C."/>
            <person name="Noirot C."/>
            <person name="O'Bleness M."/>
            <person name="Paule C.R."/>
            <person name="Poulain J."/>
            <person name="Prion F."/>
            <person name="Qin B."/>
            <person name="Qu C."/>
            <person name="Retzel E.F."/>
            <person name="Riddle C."/>
            <person name="Sallet E."/>
            <person name="Samain S."/>
            <person name="Samson N."/>
            <person name="Sanders I."/>
            <person name="Saurat O."/>
            <person name="Scarpelli C."/>
            <person name="Schiex T."/>
            <person name="Segurens B."/>
            <person name="Severin A.J."/>
            <person name="Sherrier D.J."/>
            <person name="Shi R."/>
            <person name="Sims S."/>
            <person name="Singer S.R."/>
            <person name="Sinharoy S."/>
            <person name="Sterck L."/>
            <person name="Viollet A."/>
            <person name="Wang B.B."/>
            <person name="Wang K."/>
            <person name="Wang M."/>
            <person name="Wang X."/>
            <person name="Warfsmann J."/>
            <person name="Weissenbach J."/>
            <person name="White D.D."/>
            <person name="White J.D."/>
            <person name="Wiley G.B."/>
            <person name="Wincker P."/>
            <person name="Xing Y."/>
            <person name="Yang L."/>
            <person name="Yao Z."/>
            <person name="Ying F."/>
            <person name="Zhai J."/>
            <person name="Zhou L."/>
            <person name="Zuber A."/>
            <person name="Denarie J."/>
            <person name="Dixon R.A."/>
            <person name="May G.D."/>
            <person name="Schwartz D.C."/>
            <person name="Rogers J."/>
            <person name="Quetier F."/>
            <person name="Town C.D."/>
            <person name="Roe B.A."/>
        </authorList>
    </citation>
    <scope>NUCLEOTIDE SEQUENCE [LARGE SCALE GENOMIC DNA]</scope>
    <source>
        <strain evidence="1">A17</strain>
        <strain evidence="3 4">cv. Jemalong A17</strain>
    </source>
</reference>
<proteinExistence type="predicted"/>
<dbReference type="HOGENOM" id="CLU_2187899_0_0_1"/>
<evidence type="ECO:0000313" key="4">
    <source>
        <dbReference type="Proteomes" id="UP000002051"/>
    </source>
</evidence>